<dbReference type="NCBIfam" id="TIGR02252">
    <property type="entry name" value="DREG-2"/>
    <property type="match status" value="1"/>
</dbReference>
<dbReference type="Gene3D" id="3.40.50.1000">
    <property type="entry name" value="HAD superfamily/HAD-like"/>
    <property type="match status" value="1"/>
</dbReference>
<dbReference type="InterPro" id="IPR006439">
    <property type="entry name" value="HAD-SF_hydro_IA"/>
</dbReference>
<keyword evidence="2" id="KW-1185">Reference proteome</keyword>
<evidence type="ECO:0000313" key="2">
    <source>
        <dbReference type="Proteomes" id="UP001497512"/>
    </source>
</evidence>
<accession>A0ABP0UEK2</accession>
<protein>
    <recommendedName>
        <fullName evidence="3">Haloacid dehalogenase-like hydrolase domain-containing protein 3</fullName>
    </recommendedName>
</protein>
<dbReference type="Gene3D" id="1.10.150.720">
    <property type="entry name" value="Haloacid dehalogenase-like hydrolase"/>
    <property type="match status" value="1"/>
</dbReference>
<dbReference type="PANTHER" id="PTHR47105:SF1">
    <property type="entry name" value="OS06G0665100 PROTEIN"/>
    <property type="match status" value="1"/>
</dbReference>
<dbReference type="Pfam" id="PF00702">
    <property type="entry name" value="Hydrolase"/>
    <property type="match status" value="1"/>
</dbReference>
<dbReference type="InterPro" id="IPR023214">
    <property type="entry name" value="HAD_sf"/>
</dbReference>
<evidence type="ECO:0008006" key="3">
    <source>
        <dbReference type="Google" id="ProtNLM"/>
    </source>
</evidence>
<dbReference type="InterPro" id="IPR011949">
    <property type="entry name" value="HAD-SF_hydro_IA_REG-2-like"/>
</dbReference>
<dbReference type="EMBL" id="OZ019895">
    <property type="protein sequence ID" value="CAK9219834.1"/>
    <property type="molecule type" value="Genomic_DNA"/>
</dbReference>
<dbReference type="SUPFAM" id="SSF56784">
    <property type="entry name" value="HAD-like"/>
    <property type="match status" value="1"/>
</dbReference>
<dbReference type="NCBIfam" id="TIGR01549">
    <property type="entry name" value="HAD-SF-IA-v1"/>
    <property type="match status" value="1"/>
</dbReference>
<gene>
    <name evidence="1" type="ORF">CSSPTR1EN2_LOCUS14903</name>
</gene>
<evidence type="ECO:0000313" key="1">
    <source>
        <dbReference type="EMBL" id="CAK9219834.1"/>
    </source>
</evidence>
<dbReference type="CDD" id="cd16415">
    <property type="entry name" value="HAD_dREG-2_like"/>
    <property type="match status" value="1"/>
</dbReference>
<proteinExistence type="predicted"/>
<reference evidence="1" key="1">
    <citation type="submission" date="2024-02" db="EMBL/GenBank/DDBJ databases">
        <authorList>
            <consortium name="ELIXIR-Norway"/>
            <consortium name="Elixir Norway"/>
        </authorList>
    </citation>
    <scope>NUCLEOTIDE SEQUENCE</scope>
</reference>
<dbReference type="Proteomes" id="UP001497512">
    <property type="component" value="Chromosome 3"/>
</dbReference>
<sequence>MAALQQLPLRCVTVDVTGTLMGYKGVLGDYYCMAAKAVGLPCPDYERMHMGFKLAYKEMATKYPCFGKTANLSNVDWWRMCVRNSFLQAGYDYDKESFDQVFRRIYSIFGSAAPYTLYPDAQPFLQWVRKQGILVGIVSNASYRYRDIILPTLGLNKDSEWDFGVFSGIEGVEKPDPEIFKIAVKAAGNICPEQILHIGDNLRKDYQPARSLGMRALLIDRFSTPEAHTAKETGVPVVADLLEAQEYIMSTEDQIAIS</sequence>
<dbReference type="InterPro" id="IPR044924">
    <property type="entry name" value="HAD-SF_hydro_IA_REG-2-like_cap"/>
</dbReference>
<dbReference type="PANTHER" id="PTHR47105">
    <property type="entry name" value="OS02G0173600 PROTEIN"/>
    <property type="match status" value="1"/>
</dbReference>
<organism evidence="1 2">
    <name type="scientific">Sphagnum troendelagicum</name>
    <dbReference type="NCBI Taxonomy" id="128251"/>
    <lineage>
        <taxon>Eukaryota</taxon>
        <taxon>Viridiplantae</taxon>
        <taxon>Streptophyta</taxon>
        <taxon>Embryophyta</taxon>
        <taxon>Bryophyta</taxon>
        <taxon>Sphagnophytina</taxon>
        <taxon>Sphagnopsida</taxon>
        <taxon>Sphagnales</taxon>
        <taxon>Sphagnaceae</taxon>
        <taxon>Sphagnum</taxon>
    </lineage>
</organism>
<dbReference type="InterPro" id="IPR036412">
    <property type="entry name" value="HAD-like_sf"/>
</dbReference>
<name>A0ABP0UEK2_9BRYO</name>